<gene>
    <name evidence="3" type="ORF">L5014_36560</name>
</gene>
<keyword evidence="3" id="KW-0328">Glycosyltransferase</keyword>
<dbReference type="AlphaFoldDB" id="A0A9X1UNN0"/>
<reference evidence="3" key="1">
    <citation type="submission" date="2022-01" db="EMBL/GenBank/DDBJ databases">
        <title>Genome sequence and assembly of Parabukholderia sp. RG36.</title>
        <authorList>
            <person name="Chhetri G."/>
        </authorList>
    </citation>
    <scope>NUCLEOTIDE SEQUENCE</scope>
    <source>
        <strain evidence="3">RG36</strain>
    </source>
</reference>
<dbReference type="RefSeq" id="WP_238468755.1">
    <property type="nucleotide sequence ID" value="NZ_JAKLJA010000072.1"/>
</dbReference>
<feature type="domain" description="Glycosyltransferase 2-like" evidence="2">
    <location>
        <begin position="6"/>
        <end position="172"/>
    </location>
</feature>
<dbReference type="InterPro" id="IPR001173">
    <property type="entry name" value="Glyco_trans_2-like"/>
</dbReference>
<dbReference type="InterPro" id="IPR029044">
    <property type="entry name" value="Nucleotide-diphossugar_trans"/>
</dbReference>
<dbReference type="GO" id="GO:0016758">
    <property type="term" value="F:hexosyltransferase activity"/>
    <property type="evidence" value="ECO:0007669"/>
    <property type="project" value="UniProtKB-ARBA"/>
</dbReference>
<proteinExistence type="predicted"/>
<evidence type="ECO:0000259" key="2">
    <source>
        <dbReference type="Pfam" id="PF00535"/>
    </source>
</evidence>
<name>A0A9X1UNN0_9BURK</name>
<evidence type="ECO:0000313" key="3">
    <source>
        <dbReference type="EMBL" id="MCG5078779.1"/>
    </source>
</evidence>
<dbReference type="Gene3D" id="3.90.550.10">
    <property type="entry name" value="Spore Coat Polysaccharide Biosynthesis Protein SpsA, Chain A"/>
    <property type="match status" value="1"/>
</dbReference>
<evidence type="ECO:0000313" key="4">
    <source>
        <dbReference type="Proteomes" id="UP001139308"/>
    </source>
</evidence>
<dbReference type="PANTHER" id="PTHR22916">
    <property type="entry name" value="GLYCOSYLTRANSFERASE"/>
    <property type="match status" value="1"/>
</dbReference>
<dbReference type="EMBL" id="JAKLJA010000072">
    <property type="protein sequence ID" value="MCG5078779.1"/>
    <property type="molecule type" value="Genomic_DNA"/>
</dbReference>
<evidence type="ECO:0000256" key="1">
    <source>
        <dbReference type="SAM" id="Coils"/>
    </source>
</evidence>
<keyword evidence="4" id="KW-1185">Reference proteome</keyword>
<feature type="coiled-coil region" evidence="1">
    <location>
        <begin position="347"/>
        <end position="416"/>
    </location>
</feature>
<keyword evidence="3" id="KW-0808">Transferase</keyword>
<organism evidence="3 4">
    <name type="scientific">Paraburkholderia tagetis</name>
    <dbReference type="NCBI Taxonomy" id="2913261"/>
    <lineage>
        <taxon>Bacteria</taxon>
        <taxon>Pseudomonadati</taxon>
        <taxon>Pseudomonadota</taxon>
        <taxon>Betaproteobacteria</taxon>
        <taxon>Burkholderiales</taxon>
        <taxon>Burkholderiaceae</taxon>
        <taxon>Paraburkholderia</taxon>
    </lineage>
</organism>
<protein>
    <submittedName>
        <fullName evidence="3">Glycosyltransferase</fullName>
        <ecNumber evidence="3">2.4.-.-</ecNumber>
    </submittedName>
</protein>
<keyword evidence="1" id="KW-0175">Coiled coil</keyword>
<dbReference type="SUPFAM" id="SSF53448">
    <property type="entry name" value="Nucleotide-diphospho-sugar transferases"/>
    <property type="match status" value="1"/>
</dbReference>
<sequence>MKPLVSILTTSYNYERFIGETIRSVIAQTYDFWELLIVDDCSTDGSWDVISKFDDPRIRAVRFEINQGACTAYNTALRMAKGEYIASLDSDDVFHPEKLARQVEFLESNPDVDICGSYLKEIDDTGAAVANESLIYAPWFNRTLDLNAPDCWIWENHLCHSSAIMRKALHDRIGLFREDLTYSPDWNFWLRSLSEGAKFHVIAEELVEYRSHGSNITHRNLNTLMWEYADISATTLHPYLKRIGRPDLVKKNVRIFVKRFFEIDGNWQQFLELMEMLDWRDGHDERFSIAPHFFDDEELTTLVARLSRAWTPKLLALSGTNVSEPGSSGASATALKAQPTELAPSFALNARIERDEARRKLDEAIQENVLTKEREAALAREILELKTQQAALSARLSALQGEHEALNQEYRGLQAQSTIMRTELDRIGQTIWGRGDRLMRWMRGME</sequence>
<dbReference type="PANTHER" id="PTHR22916:SF3">
    <property type="entry name" value="UDP-GLCNAC:BETAGAL BETA-1,3-N-ACETYLGLUCOSAMINYLTRANSFERASE-LIKE PROTEIN 1"/>
    <property type="match status" value="1"/>
</dbReference>
<accession>A0A9X1UNN0</accession>
<dbReference type="Pfam" id="PF00535">
    <property type="entry name" value="Glycos_transf_2"/>
    <property type="match status" value="1"/>
</dbReference>
<comment type="caution">
    <text evidence="3">The sequence shown here is derived from an EMBL/GenBank/DDBJ whole genome shotgun (WGS) entry which is preliminary data.</text>
</comment>
<dbReference type="EC" id="2.4.-.-" evidence="3"/>
<dbReference type="Proteomes" id="UP001139308">
    <property type="component" value="Unassembled WGS sequence"/>
</dbReference>